<dbReference type="RefSeq" id="WP_209896317.1">
    <property type="nucleotide sequence ID" value="NZ_BAAAJV010000007.1"/>
</dbReference>
<reference evidence="1 2" key="1">
    <citation type="submission" date="2021-03" db="EMBL/GenBank/DDBJ databases">
        <title>Sequencing the genomes of 1000 actinobacteria strains.</title>
        <authorList>
            <person name="Klenk H.-P."/>
        </authorList>
    </citation>
    <scope>NUCLEOTIDE SEQUENCE [LARGE SCALE GENOMIC DNA]</scope>
    <source>
        <strain evidence="1 2">DSM 14564</strain>
    </source>
</reference>
<evidence type="ECO:0000313" key="1">
    <source>
        <dbReference type="EMBL" id="MBP2411151.1"/>
    </source>
</evidence>
<sequence>MWAELLGLPDPTTAGARSVRNAQRTLVAQNFFAEPTGAGRETRRIKLLREDGSGRDYTIPTGAKEQNDLYFRVPEVLWTQGVIARLETPGLTMLLAALSVSRWDGEAGSFESVVFRPKTSKEVFGISDATRKRGLQELVMQGVLLDLSTSGSAHRLEGMPRNESKHYRLSSTFRPMHRP</sequence>
<organism evidence="1 2">
    <name type="scientific">Brachybacterium fresconis</name>
    <dbReference type="NCBI Taxonomy" id="173363"/>
    <lineage>
        <taxon>Bacteria</taxon>
        <taxon>Bacillati</taxon>
        <taxon>Actinomycetota</taxon>
        <taxon>Actinomycetes</taxon>
        <taxon>Micrococcales</taxon>
        <taxon>Dermabacteraceae</taxon>
        <taxon>Brachybacterium</taxon>
    </lineage>
</organism>
<name>A0ABS4YQT5_9MICO</name>
<protein>
    <submittedName>
        <fullName evidence="1">Uncharacterized protein</fullName>
    </submittedName>
</protein>
<keyword evidence="2" id="KW-1185">Reference proteome</keyword>
<dbReference type="EMBL" id="JAGIOC010000002">
    <property type="protein sequence ID" value="MBP2411151.1"/>
    <property type="molecule type" value="Genomic_DNA"/>
</dbReference>
<comment type="caution">
    <text evidence="1">The sequence shown here is derived from an EMBL/GenBank/DDBJ whole genome shotgun (WGS) entry which is preliminary data.</text>
</comment>
<proteinExistence type="predicted"/>
<evidence type="ECO:0000313" key="2">
    <source>
        <dbReference type="Proteomes" id="UP000698222"/>
    </source>
</evidence>
<dbReference type="Proteomes" id="UP000698222">
    <property type="component" value="Unassembled WGS sequence"/>
</dbReference>
<gene>
    <name evidence="1" type="ORF">JOF44_004118</name>
</gene>
<accession>A0ABS4YQT5</accession>